<sequence>MPGPLQLRGPIMKFQPAGGPMTQVIAPQDRIFCAIDTTDLAHAVDLASRLGGVIGGAKLGKEFFAAHGPQGVREVAKAGLPIFLDVKYHDIPNTVAGAVRAVTPLGLRIVNVHATGGLEMMKRAGEAAREAADKAGVNAPWVIAVTILTSLDQADLDDVGLRGPISDRVVKLAELTQKAGLDGVVCSAQEITAARAACGPDFKLITPGIRPTWASTDDQKRIVTPHDAMAMGTDVMVIGRPITKADDPVVAAKRIVAELS</sequence>
<dbReference type="PANTHER" id="PTHR32119:SF2">
    <property type="entry name" value="OROTIDINE 5'-PHOSPHATE DECARBOXYLASE"/>
    <property type="match status" value="1"/>
</dbReference>
<name>A0ABR4TQE6_9PROT</name>
<keyword evidence="4 7" id="KW-0665">Pyrimidine biosynthesis</keyword>
<dbReference type="EMBL" id="AUNC01000012">
    <property type="protein sequence ID" value="KEO57877.1"/>
    <property type="molecule type" value="Genomic_DNA"/>
</dbReference>
<evidence type="ECO:0000259" key="9">
    <source>
        <dbReference type="SMART" id="SM00934"/>
    </source>
</evidence>
<evidence type="ECO:0000256" key="7">
    <source>
        <dbReference type="HAMAP-Rule" id="MF_01200"/>
    </source>
</evidence>
<accession>A0ABR4TQE6</accession>
<evidence type="ECO:0000256" key="5">
    <source>
        <dbReference type="ARBA" id="ARBA00023239"/>
    </source>
</evidence>
<dbReference type="NCBIfam" id="TIGR01740">
    <property type="entry name" value="pyrF"/>
    <property type="match status" value="1"/>
</dbReference>
<dbReference type="EC" id="4.1.1.23" evidence="7"/>
<dbReference type="PANTHER" id="PTHR32119">
    <property type="entry name" value="OROTIDINE 5'-PHOSPHATE DECARBOXYLASE"/>
    <property type="match status" value="1"/>
</dbReference>
<evidence type="ECO:0000313" key="11">
    <source>
        <dbReference type="Proteomes" id="UP000027463"/>
    </source>
</evidence>
<evidence type="ECO:0000256" key="3">
    <source>
        <dbReference type="ARBA" id="ARBA00022793"/>
    </source>
</evidence>
<comment type="similarity">
    <text evidence="7">Belongs to the OMP decarboxylase family. Type 1 subfamily.</text>
</comment>
<dbReference type="InterPro" id="IPR014732">
    <property type="entry name" value="OMPdecase"/>
</dbReference>
<feature type="binding site" evidence="7">
    <location>
        <position position="240"/>
    </location>
    <ligand>
        <name>substrate</name>
    </ligand>
</feature>
<feature type="binding site" evidence="7">
    <location>
        <position position="36"/>
    </location>
    <ligand>
        <name>substrate</name>
    </ligand>
</feature>
<comment type="function">
    <text evidence="1 7">Catalyzes the decarboxylation of orotidine 5'-monophosphate (OMP) to uridine 5'-monophosphate (UMP).</text>
</comment>
<dbReference type="InterPro" id="IPR011060">
    <property type="entry name" value="RibuloseP-bd_barrel"/>
</dbReference>
<dbReference type="InterPro" id="IPR047596">
    <property type="entry name" value="OMPdecase_bac"/>
</dbReference>
<dbReference type="PROSITE" id="PS00156">
    <property type="entry name" value="OMPDECASE"/>
    <property type="match status" value="1"/>
</dbReference>
<feature type="domain" description="Orotidine 5'-phosphate decarboxylase" evidence="9">
    <location>
        <begin position="30"/>
        <end position="255"/>
    </location>
</feature>
<dbReference type="InterPro" id="IPR013785">
    <property type="entry name" value="Aldolase_TIM"/>
</dbReference>
<comment type="caution">
    <text evidence="10">The sequence shown here is derived from an EMBL/GenBank/DDBJ whole genome shotgun (WGS) entry which is preliminary data.</text>
</comment>
<evidence type="ECO:0000313" key="10">
    <source>
        <dbReference type="EMBL" id="KEO57877.1"/>
    </source>
</evidence>
<gene>
    <name evidence="7" type="primary">pyrF</name>
    <name evidence="10" type="ORF">SMB34_03960</name>
</gene>
<dbReference type="CDD" id="cd04725">
    <property type="entry name" value="OMP_decarboxylase_like"/>
    <property type="match status" value="1"/>
</dbReference>
<dbReference type="HAMAP" id="MF_01200_B">
    <property type="entry name" value="OMPdecase_type1_B"/>
    <property type="match status" value="1"/>
</dbReference>
<comment type="pathway">
    <text evidence="2 7 8">Pyrimidine metabolism; UMP biosynthesis via de novo pathway; UMP from orotate: step 2/2.</text>
</comment>
<proteinExistence type="inferred from homology"/>
<protein>
    <recommendedName>
        <fullName evidence="7">Orotidine 5'-phosphate decarboxylase</fullName>
        <ecNumber evidence="7">4.1.1.23</ecNumber>
    </recommendedName>
    <alternativeName>
        <fullName evidence="7">OMP decarboxylase</fullName>
        <shortName evidence="7">OMPDCase</shortName>
        <shortName evidence="7">OMPdecase</shortName>
    </alternativeName>
</protein>
<evidence type="ECO:0000256" key="8">
    <source>
        <dbReference type="RuleBase" id="RU000512"/>
    </source>
</evidence>
<feature type="binding site" evidence="7">
    <location>
        <position position="210"/>
    </location>
    <ligand>
        <name>substrate</name>
    </ligand>
</feature>
<feature type="binding site" evidence="7">
    <location>
        <begin position="85"/>
        <end position="94"/>
    </location>
    <ligand>
        <name>substrate</name>
    </ligand>
</feature>
<evidence type="ECO:0000256" key="6">
    <source>
        <dbReference type="ARBA" id="ARBA00049157"/>
    </source>
</evidence>
<feature type="binding site" evidence="7">
    <location>
        <position position="219"/>
    </location>
    <ligand>
        <name>substrate</name>
    </ligand>
</feature>
<dbReference type="InterPro" id="IPR018089">
    <property type="entry name" value="OMPdecase_AS"/>
</dbReference>
<dbReference type="NCBIfam" id="NF001273">
    <property type="entry name" value="PRK00230.1"/>
    <property type="match status" value="1"/>
</dbReference>
<dbReference type="SMART" id="SM00934">
    <property type="entry name" value="OMPdecase"/>
    <property type="match status" value="1"/>
</dbReference>
<dbReference type="Proteomes" id="UP000027463">
    <property type="component" value="Unassembled WGS sequence"/>
</dbReference>
<dbReference type="Pfam" id="PF00215">
    <property type="entry name" value="OMPdecase"/>
    <property type="match status" value="1"/>
</dbReference>
<dbReference type="SUPFAM" id="SSF51366">
    <property type="entry name" value="Ribulose-phoshate binding barrel"/>
    <property type="match status" value="1"/>
</dbReference>
<comment type="catalytic activity">
    <reaction evidence="6 7 8">
        <text>orotidine 5'-phosphate + H(+) = UMP + CO2</text>
        <dbReference type="Rhea" id="RHEA:11596"/>
        <dbReference type="ChEBI" id="CHEBI:15378"/>
        <dbReference type="ChEBI" id="CHEBI:16526"/>
        <dbReference type="ChEBI" id="CHEBI:57538"/>
        <dbReference type="ChEBI" id="CHEBI:57865"/>
        <dbReference type="EC" id="4.1.1.23"/>
    </reaction>
</comment>
<comment type="subunit">
    <text evidence="7">Homodimer.</text>
</comment>
<organism evidence="10 11">
    <name type="scientific">Thalassospira permensis NBRC 106175</name>
    <dbReference type="NCBI Taxonomy" id="1353532"/>
    <lineage>
        <taxon>Bacteria</taxon>
        <taxon>Pseudomonadati</taxon>
        <taxon>Pseudomonadota</taxon>
        <taxon>Alphaproteobacteria</taxon>
        <taxon>Rhodospirillales</taxon>
        <taxon>Thalassospiraceae</taxon>
        <taxon>Thalassospira</taxon>
    </lineage>
</organism>
<feature type="binding site" evidence="7">
    <location>
        <position position="149"/>
    </location>
    <ligand>
        <name>substrate</name>
    </ligand>
</feature>
<keyword evidence="3 7" id="KW-0210">Decarboxylase</keyword>
<dbReference type="InterPro" id="IPR001754">
    <property type="entry name" value="OMPdeCOase_dom"/>
</dbReference>
<feature type="binding site" evidence="7">
    <location>
        <position position="239"/>
    </location>
    <ligand>
        <name>substrate</name>
    </ligand>
</feature>
<evidence type="ECO:0000256" key="4">
    <source>
        <dbReference type="ARBA" id="ARBA00022975"/>
    </source>
</evidence>
<reference evidence="10 11" key="1">
    <citation type="submission" date="2013-07" db="EMBL/GenBank/DDBJ databases">
        <title>Thalassospira permensis NBRC 106175 Genome Sequencing.</title>
        <authorList>
            <person name="Lai Q."/>
            <person name="Shao Z."/>
        </authorList>
    </citation>
    <scope>NUCLEOTIDE SEQUENCE [LARGE SCALE GENOMIC DNA]</scope>
    <source>
        <strain evidence="10 11">NBRC 106175</strain>
    </source>
</reference>
<feature type="active site" description="Proton donor" evidence="7">
    <location>
        <position position="87"/>
    </location>
</feature>
<dbReference type="Gene3D" id="3.20.20.70">
    <property type="entry name" value="Aldolase class I"/>
    <property type="match status" value="1"/>
</dbReference>
<feature type="binding site" evidence="7">
    <location>
        <position position="58"/>
    </location>
    <ligand>
        <name>substrate</name>
    </ligand>
</feature>
<evidence type="ECO:0000256" key="2">
    <source>
        <dbReference type="ARBA" id="ARBA00004861"/>
    </source>
</evidence>
<keyword evidence="5 7" id="KW-0456">Lyase</keyword>
<keyword evidence="11" id="KW-1185">Reference proteome</keyword>
<evidence type="ECO:0000256" key="1">
    <source>
        <dbReference type="ARBA" id="ARBA00002356"/>
    </source>
</evidence>